<keyword evidence="2" id="KW-0812">Transmembrane</keyword>
<name>A0AAV2QY66_MEGNR</name>
<keyword evidence="3" id="KW-0732">Signal</keyword>
<dbReference type="EMBL" id="CAXKWB010013339">
    <property type="protein sequence ID" value="CAL4107373.1"/>
    <property type="molecule type" value="Genomic_DNA"/>
</dbReference>
<feature type="compositionally biased region" description="Low complexity" evidence="1">
    <location>
        <begin position="358"/>
        <end position="370"/>
    </location>
</feature>
<feature type="region of interest" description="Disordered" evidence="1">
    <location>
        <begin position="243"/>
        <end position="290"/>
    </location>
</feature>
<gene>
    <name evidence="4" type="ORF">MNOR_LOCUS18549</name>
</gene>
<proteinExistence type="predicted"/>
<feature type="compositionally biased region" description="Basic and acidic residues" evidence="1">
    <location>
        <begin position="371"/>
        <end position="381"/>
    </location>
</feature>
<accession>A0AAV2QY66</accession>
<feature type="signal peptide" evidence="3">
    <location>
        <begin position="1"/>
        <end position="21"/>
    </location>
</feature>
<protein>
    <submittedName>
        <fullName evidence="4">Uncharacterized protein</fullName>
    </submittedName>
</protein>
<evidence type="ECO:0000256" key="2">
    <source>
        <dbReference type="SAM" id="Phobius"/>
    </source>
</evidence>
<comment type="caution">
    <text evidence="4">The sequence shown here is derived from an EMBL/GenBank/DDBJ whole genome shotgun (WGS) entry which is preliminary data.</text>
</comment>
<evidence type="ECO:0000313" key="4">
    <source>
        <dbReference type="EMBL" id="CAL4107373.1"/>
    </source>
</evidence>
<keyword evidence="2" id="KW-1133">Transmembrane helix</keyword>
<dbReference type="Proteomes" id="UP001497623">
    <property type="component" value="Unassembled WGS sequence"/>
</dbReference>
<reference evidence="4 5" key="1">
    <citation type="submission" date="2024-05" db="EMBL/GenBank/DDBJ databases">
        <authorList>
            <person name="Wallberg A."/>
        </authorList>
    </citation>
    <scope>NUCLEOTIDE SEQUENCE [LARGE SCALE GENOMIC DNA]</scope>
</reference>
<evidence type="ECO:0000313" key="5">
    <source>
        <dbReference type="Proteomes" id="UP001497623"/>
    </source>
</evidence>
<organism evidence="4 5">
    <name type="scientific">Meganyctiphanes norvegica</name>
    <name type="common">Northern krill</name>
    <name type="synonym">Thysanopoda norvegica</name>
    <dbReference type="NCBI Taxonomy" id="48144"/>
    <lineage>
        <taxon>Eukaryota</taxon>
        <taxon>Metazoa</taxon>
        <taxon>Ecdysozoa</taxon>
        <taxon>Arthropoda</taxon>
        <taxon>Crustacea</taxon>
        <taxon>Multicrustacea</taxon>
        <taxon>Malacostraca</taxon>
        <taxon>Eumalacostraca</taxon>
        <taxon>Eucarida</taxon>
        <taxon>Euphausiacea</taxon>
        <taxon>Euphausiidae</taxon>
        <taxon>Meganyctiphanes</taxon>
    </lineage>
</organism>
<feature type="compositionally biased region" description="Basic residues" evidence="1">
    <location>
        <begin position="145"/>
        <end position="163"/>
    </location>
</feature>
<dbReference type="AlphaFoldDB" id="A0AAV2QY66"/>
<feature type="region of interest" description="Disordered" evidence="1">
    <location>
        <begin position="358"/>
        <end position="381"/>
    </location>
</feature>
<keyword evidence="5" id="KW-1185">Reference proteome</keyword>
<feature type="transmembrane region" description="Helical" evidence="2">
    <location>
        <begin position="329"/>
        <end position="350"/>
    </location>
</feature>
<sequence>MLLRVIEVTLCLLTLSYLSIGVEQERYMGDLTWCPESMCLCQIATYSEVNCFENEQIYQLLGFNGTKLLKIRRQKLNLPEHFHWCNDLCLCHNKNKMKFQCVTKENLYVFIRDTIGEEKLGEHRLLEVVEEVEEDLEFVEEPVSHKRKKKGKRKGSKKRKHHIHATTVPSMLEEEFDLVELTSPLATVPPQFEPEPPRFETIAPIFEPDTPRLEPEAPWFEPFESFTTTTDSVVFGEVDGLPKQEAHASSPSVTAHSAPIRKQSRMPVSDGDSPQVSTRETDLGPPKVSPIREYPLERKTVAGEVSQDLEELSDAVSKIEDDIILNQRLLLVTCIVAAIAMIGVAVLALYTCSKRRSSQSSSQANTTSDSAKTKVNLEEAW</sequence>
<feature type="chain" id="PRO_5043562054" evidence="3">
    <location>
        <begin position="22"/>
        <end position="381"/>
    </location>
</feature>
<keyword evidence="2" id="KW-0472">Membrane</keyword>
<evidence type="ECO:0000256" key="3">
    <source>
        <dbReference type="SAM" id="SignalP"/>
    </source>
</evidence>
<feature type="region of interest" description="Disordered" evidence="1">
    <location>
        <begin position="143"/>
        <end position="163"/>
    </location>
</feature>
<evidence type="ECO:0000256" key="1">
    <source>
        <dbReference type="SAM" id="MobiDB-lite"/>
    </source>
</evidence>